<proteinExistence type="predicted"/>
<organism evidence="2 3">
    <name type="scientific">Yasminevirus sp. GU-2018</name>
    <dbReference type="NCBI Taxonomy" id="2420051"/>
    <lineage>
        <taxon>Viruses</taxon>
        <taxon>Varidnaviria</taxon>
        <taxon>Bamfordvirae</taxon>
        <taxon>Nucleocytoviricota</taxon>
        <taxon>Megaviricetes</taxon>
        <taxon>Imitervirales</taxon>
        <taxon>Mimiviridae</taxon>
        <taxon>Klosneuvirinae</taxon>
        <taxon>Yasminevirus</taxon>
        <taxon>Yasminevirus saudimassiliense</taxon>
    </lineage>
</organism>
<dbReference type="Proteomes" id="UP000594342">
    <property type="component" value="Unassembled WGS sequence"/>
</dbReference>
<sequence length="253" mass="29740">MENNSDSFDVARRRLQNSSIKNSNNNKRKDSQFTKSKQQYKKIGGMTGKIKVFDQGLYEKYDKKSRVIIKQKLGSAVKDNPDKYGEDMIVDSNRIPHRYIELQVYGRWVNDEFPYESPFIYERKMRFNKSTLFICFNASYSKLIMFSRDSVHPKKYRVKKYAREFIHYVPWSKALTLDTDKLDLEIIRNYCGIYDDDEECDKESDKESGQTDDRKVDNSLIDTSIIKPFHTNLKDNKSESLVDDSLSVESCSD</sequence>
<keyword evidence="3" id="KW-1185">Reference proteome</keyword>
<name>A0A5K0U8N3_9VIRU</name>
<comment type="caution">
    <text evidence="2">The sequence shown here is derived from an EMBL/GenBank/DDBJ whole genome shotgun (WGS) entry which is preliminary data.</text>
</comment>
<dbReference type="EMBL" id="UPSH01000001">
    <property type="protein sequence ID" value="VBB18509.1"/>
    <property type="molecule type" value="Genomic_DNA"/>
</dbReference>
<evidence type="ECO:0000256" key="1">
    <source>
        <dbReference type="SAM" id="MobiDB-lite"/>
    </source>
</evidence>
<reference evidence="2 3" key="1">
    <citation type="submission" date="2018-10" db="EMBL/GenBank/DDBJ databases">
        <authorList>
            <consortium name="IHU Genomes"/>
        </authorList>
    </citation>
    <scope>NUCLEOTIDE SEQUENCE [LARGE SCALE GENOMIC DNA]</scope>
    <source>
        <strain evidence="2 3">A1</strain>
    </source>
</reference>
<protein>
    <submittedName>
        <fullName evidence="2">Uncharacterized protein</fullName>
    </submittedName>
</protein>
<gene>
    <name evidence="2" type="ORF">YASMINEVIRUS_972</name>
</gene>
<evidence type="ECO:0000313" key="2">
    <source>
        <dbReference type="EMBL" id="VBB18509.1"/>
    </source>
</evidence>
<evidence type="ECO:0000313" key="3">
    <source>
        <dbReference type="Proteomes" id="UP000594342"/>
    </source>
</evidence>
<feature type="region of interest" description="Disordered" evidence="1">
    <location>
        <begin position="1"/>
        <end position="39"/>
    </location>
</feature>
<accession>A0A5K0U8N3</accession>